<dbReference type="GO" id="GO:0005886">
    <property type="term" value="C:plasma membrane"/>
    <property type="evidence" value="ECO:0007669"/>
    <property type="project" value="UniProtKB-SubCell"/>
</dbReference>
<name>A0A1H6JWM5_9FLAO</name>
<evidence type="ECO:0000256" key="8">
    <source>
        <dbReference type="SAM" id="Phobius"/>
    </source>
</evidence>
<evidence type="ECO:0000256" key="2">
    <source>
        <dbReference type="ARBA" id="ARBA00009773"/>
    </source>
</evidence>
<comment type="subcellular location">
    <subcellularLocation>
        <location evidence="1">Cell membrane</location>
        <topology evidence="1">Multi-pass membrane protein</topology>
    </subcellularLocation>
</comment>
<evidence type="ECO:0000256" key="3">
    <source>
        <dbReference type="ARBA" id="ARBA00022448"/>
    </source>
</evidence>
<gene>
    <name evidence="9" type="ORF">SAMN05421793_11914</name>
</gene>
<dbReference type="Proteomes" id="UP000198555">
    <property type="component" value="Unassembled WGS sequence"/>
</dbReference>
<dbReference type="STRING" id="420404.SAMN05421793_11914"/>
<evidence type="ECO:0000256" key="7">
    <source>
        <dbReference type="ARBA" id="ARBA00023136"/>
    </source>
</evidence>
<evidence type="ECO:0000313" key="10">
    <source>
        <dbReference type="Proteomes" id="UP000198555"/>
    </source>
</evidence>
<dbReference type="AlphaFoldDB" id="A0A1H6JWM5"/>
<sequence length="382" mass="42694">MKQNYPFYLKLSCVLISIVVLGFLAIIGEQIFVPMILGLLVAILLTPLSRFMEKRLRFPRSLSSIVASLLALAIIGGVIYGISMQVAKLSNDWPQFQKQFITLTDDLQSWISKTFGVRRKDQLEYLNDTAKKSISTGTAILESALKSIGYILMLTGFTFLFALFFLLYRTHLLKFLIASFTESYHKTVFEVVHSIQFMVKKYLVGLFLQMIIVTILSLIAYTIIGVKYNFMLAVITGILNILPYIGIFIALVIGALITFATSGISHVLFIVIAIVVIHAIDGNIVMPRVVGSKVKINSLIVIIGLVIGEMLWGIGGMFLTIPVLAILKIIFDRVEGLQSWGFLMGEDDEVPVFKSTFDKYFQMKKAKLKSNEISDSESESVE</sequence>
<feature type="transmembrane region" description="Helical" evidence="8">
    <location>
        <begin position="298"/>
        <end position="327"/>
    </location>
</feature>
<keyword evidence="6 8" id="KW-1133">Transmembrane helix</keyword>
<evidence type="ECO:0000256" key="6">
    <source>
        <dbReference type="ARBA" id="ARBA00022989"/>
    </source>
</evidence>
<proteinExistence type="inferred from homology"/>
<feature type="transmembrane region" description="Helical" evidence="8">
    <location>
        <begin position="148"/>
        <end position="168"/>
    </location>
</feature>
<dbReference type="EMBL" id="FNWX01000019">
    <property type="protein sequence ID" value="SEH66993.1"/>
    <property type="molecule type" value="Genomic_DNA"/>
</dbReference>
<dbReference type="RefSeq" id="WP_089770034.1">
    <property type="nucleotide sequence ID" value="NZ_FNWX01000019.1"/>
</dbReference>
<accession>A0A1H6JWM5</accession>
<feature type="transmembrane region" description="Helical" evidence="8">
    <location>
        <begin position="31"/>
        <end position="49"/>
    </location>
</feature>
<evidence type="ECO:0000313" key="9">
    <source>
        <dbReference type="EMBL" id="SEH66993.1"/>
    </source>
</evidence>
<dbReference type="PANTHER" id="PTHR21716">
    <property type="entry name" value="TRANSMEMBRANE PROTEIN"/>
    <property type="match status" value="1"/>
</dbReference>
<keyword evidence="3" id="KW-0813">Transport</keyword>
<organism evidence="9 10">
    <name type="scientific">Epilithonimonas hominis</name>
    <dbReference type="NCBI Taxonomy" id="420404"/>
    <lineage>
        <taxon>Bacteria</taxon>
        <taxon>Pseudomonadati</taxon>
        <taxon>Bacteroidota</taxon>
        <taxon>Flavobacteriia</taxon>
        <taxon>Flavobacteriales</taxon>
        <taxon>Weeksellaceae</taxon>
        <taxon>Chryseobacterium group</taxon>
        <taxon>Epilithonimonas</taxon>
    </lineage>
</organism>
<dbReference type="PANTHER" id="PTHR21716:SF53">
    <property type="entry name" value="PERMEASE PERM-RELATED"/>
    <property type="match status" value="1"/>
</dbReference>
<feature type="transmembrane region" description="Helical" evidence="8">
    <location>
        <begin position="61"/>
        <end position="82"/>
    </location>
</feature>
<evidence type="ECO:0000256" key="1">
    <source>
        <dbReference type="ARBA" id="ARBA00004651"/>
    </source>
</evidence>
<feature type="transmembrane region" description="Helical" evidence="8">
    <location>
        <begin position="7"/>
        <end position="25"/>
    </location>
</feature>
<keyword evidence="7 8" id="KW-0472">Membrane</keyword>
<keyword evidence="5 8" id="KW-0812">Transmembrane</keyword>
<dbReference type="Pfam" id="PF01594">
    <property type="entry name" value="AI-2E_transport"/>
    <property type="match status" value="1"/>
</dbReference>
<evidence type="ECO:0000256" key="5">
    <source>
        <dbReference type="ARBA" id="ARBA00022692"/>
    </source>
</evidence>
<dbReference type="GO" id="GO:0055085">
    <property type="term" value="P:transmembrane transport"/>
    <property type="evidence" value="ECO:0007669"/>
    <property type="project" value="TreeGrafter"/>
</dbReference>
<protein>
    <submittedName>
        <fullName evidence="9">Predicted PurR-regulated permease PerM</fullName>
    </submittedName>
</protein>
<feature type="transmembrane region" description="Helical" evidence="8">
    <location>
        <begin position="230"/>
        <end position="260"/>
    </location>
</feature>
<comment type="similarity">
    <text evidence="2">Belongs to the autoinducer-2 exporter (AI-2E) (TC 2.A.86) family.</text>
</comment>
<dbReference type="InterPro" id="IPR002549">
    <property type="entry name" value="AI-2E-like"/>
</dbReference>
<feature type="transmembrane region" description="Helical" evidence="8">
    <location>
        <begin position="202"/>
        <end position="224"/>
    </location>
</feature>
<keyword evidence="4" id="KW-1003">Cell membrane</keyword>
<feature type="transmembrane region" description="Helical" evidence="8">
    <location>
        <begin position="267"/>
        <end position="286"/>
    </location>
</feature>
<keyword evidence="10" id="KW-1185">Reference proteome</keyword>
<evidence type="ECO:0000256" key="4">
    <source>
        <dbReference type="ARBA" id="ARBA00022475"/>
    </source>
</evidence>
<reference evidence="10" key="1">
    <citation type="submission" date="2016-10" db="EMBL/GenBank/DDBJ databases">
        <authorList>
            <person name="Varghese N."/>
            <person name="Submissions S."/>
        </authorList>
    </citation>
    <scope>NUCLEOTIDE SEQUENCE [LARGE SCALE GENOMIC DNA]</scope>
    <source>
        <strain evidence="10">DSM 19326</strain>
    </source>
</reference>